<sequence>MIRALLRSLLICLLLPGAALAVDPPKVTIESVTSPGGITAWLWRDETVPVISIQAAARGGSRLDPKPGVSRLMNALTGTTAGNYDPVGFVRQFESLSASLAINRTPAYDQISIRMIRDKRDDSADLIALSLTQRVIPDAAILQGRTTLKRQLQADQRQPGVRAEQTLAALFLGDQVPMITTPLLPRVDDITRDDMMAVSRDRLTRANLSVAVAGAISPAELAPLLDRLFGKLPPGEVAPPLPTFPERPQPGFYHVPVPGAPQSSLVTVLPGLDRRDADFWPAAILEHVLGGATFTSRLKIELREKRGMVYSTGSALRYGGLRPTWVTTAAMAPGRVAEAIAITKRLWAELRDGGITQDELDAARDYYLGASIVSLTSTGAMADFVGRLQLDGLPPTYYDDRRALLAGLTLERVNAAAKRLIDPDALVIIAAGETTPDLPPSLPLPPGF</sequence>
<evidence type="ECO:0000256" key="1">
    <source>
        <dbReference type="SAM" id="SignalP"/>
    </source>
</evidence>
<reference evidence="3 4" key="1">
    <citation type="submission" date="2017-07" db="EMBL/GenBank/DDBJ databases">
        <title>Elstera cyanobacteriorum sp. nov., a novel bacterium isolated from cyanobacterial aggregates in a eutrophic lake.</title>
        <authorList>
            <person name="Cai H."/>
        </authorList>
    </citation>
    <scope>NUCLEOTIDE SEQUENCE [LARGE SCALE GENOMIC DNA]</scope>
    <source>
        <strain evidence="3 4">TH019</strain>
    </source>
</reference>
<dbReference type="RefSeq" id="WP_094408328.1">
    <property type="nucleotide sequence ID" value="NZ_BMJZ01000006.1"/>
</dbReference>
<organism evidence="3 4">
    <name type="scientific">Elstera cyanobacteriorum</name>
    <dbReference type="NCBI Taxonomy" id="2022747"/>
    <lineage>
        <taxon>Bacteria</taxon>
        <taxon>Pseudomonadati</taxon>
        <taxon>Pseudomonadota</taxon>
        <taxon>Alphaproteobacteria</taxon>
        <taxon>Rhodospirillales</taxon>
        <taxon>Rhodospirillaceae</taxon>
        <taxon>Elstera</taxon>
    </lineage>
</organism>
<feature type="domain" description="Peptidase M16 C-terminal" evidence="2">
    <location>
        <begin position="189"/>
        <end position="365"/>
    </location>
</feature>
<name>A0A255XSF0_9PROT</name>
<gene>
    <name evidence="3" type="ORF">CHR90_07270</name>
</gene>
<dbReference type="InterPro" id="IPR050361">
    <property type="entry name" value="MPP/UQCRC_Complex"/>
</dbReference>
<dbReference type="SUPFAM" id="SSF63411">
    <property type="entry name" value="LuxS/MPP-like metallohydrolase"/>
    <property type="match status" value="2"/>
</dbReference>
<evidence type="ECO:0000313" key="3">
    <source>
        <dbReference type="EMBL" id="OYQ19909.1"/>
    </source>
</evidence>
<proteinExistence type="predicted"/>
<feature type="signal peptide" evidence="1">
    <location>
        <begin position="1"/>
        <end position="21"/>
    </location>
</feature>
<dbReference type="OrthoDB" id="9811314at2"/>
<comment type="caution">
    <text evidence="3">The sequence shown here is derived from an EMBL/GenBank/DDBJ whole genome shotgun (WGS) entry which is preliminary data.</text>
</comment>
<dbReference type="GO" id="GO:0046872">
    <property type="term" value="F:metal ion binding"/>
    <property type="evidence" value="ECO:0007669"/>
    <property type="project" value="InterPro"/>
</dbReference>
<keyword evidence="1" id="KW-0732">Signal</keyword>
<dbReference type="InterPro" id="IPR007863">
    <property type="entry name" value="Peptidase_M16_C"/>
</dbReference>
<accession>A0A255XSF0</accession>
<keyword evidence="4" id="KW-1185">Reference proteome</keyword>
<dbReference type="PANTHER" id="PTHR11851">
    <property type="entry name" value="METALLOPROTEASE"/>
    <property type="match status" value="1"/>
</dbReference>
<dbReference type="PANTHER" id="PTHR11851:SF224">
    <property type="entry name" value="PROCESSING PROTEASE"/>
    <property type="match status" value="1"/>
</dbReference>
<dbReference type="Gene3D" id="3.30.830.10">
    <property type="entry name" value="Metalloenzyme, LuxS/M16 peptidase-like"/>
    <property type="match status" value="2"/>
</dbReference>
<dbReference type="Proteomes" id="UP000216361">
    <property type="component" value="Unassembled WGS sequence"/>
</dbReference>
<dbReference type="Pfam" id="PF05193">
    <property type="entry name" value="Peptidase_M16_C"/>
    <property type="match status" value="1"/>
</dbReference>
<dbReference type="AlphaFoldDB" id="A0A255XSF0"/>
<dbReference type="EMBL" id="NOXS01000030">
    <property type="protein sequence ID" value="OYQ19909.1"/>
    <property type="molecule type" value="Genomic_DNA"/>
</dbReference>
<evidence type="ECO:0000259" key="2">
    <source>
        <dbReference type="Pfam" id="PF05193"/>
    </source>
</evidence>
<protein>
    <recommendedName>
        <fullName evidence="2">Peptidase M16 C-terminal domain-containing protein</fullName>
    </recommendedName>
</protein>
<feature type="chain" id="PRO_5012445820" description="Peptidase M16 C-terminal domain-containing protein" evidence="1">
    <location>
        <begin position="22"/>
        <end position="448"/>
    </location>
</feature>
<dbReference type="InterPro" id="IPR011249">
    <property type="entry name" value="Metalloenz_LuxS/M16"/>
</dbReference>
<evidence type="ECO:0000313" key="4">
    <source>
        <dbReference type="Proteomes" id="UP000216361"/>
    </source>
</evidence>